<dbReference type="GO" id="GO:0004315">
    <property type="term" value="F:3-oxoacyl-[acyl-carrier-protein] synthase activity"/>
    <property type="evidence" value="ECO:0007669"/>
    <property type="project" value="InterPro"/>
</dbReference>
<evidence type="ECO:0000256" key="1">
    <source>
        <dbReference type="ARBA" id="ARBA00022679"/>
    </source>
</evidence>
<evidence type="ECO:0000259" key="3">
    <source>
        <dbReference type="Pfam" id="PF08541"/>
    </source>
</evidence>
<dbReference type="PANTHER" id="PTHR34069">
    <property type="entry name" value="3-OXOACYL-[ACYL-CARRIER-PROTEIN] SYNTHASE 3"/>
    <property type="match status" value="1"/>
</dbReference>
<evidence type="ECO:0000313" key="5">
    <source>
        <dbReference type="EMBL" id="SAL44556.1"/>
    </source>
</evidence>
<dbReference type="OrthoDB" id="8985188at2"/>
<dbReference type="InterPro" id="IPR016039">
    <property type="entry name" value="Thiolase-like"/>
</dbReference>
<dbReference type="Pfam" id="PF08541">
    <property type="entry name" value="ACP_syn_III_C"/>
    <property type="match status" value="1"/>
</dbReference>
<name>A0A158HJT5_CABSO</name>
<dbReference type="AlphaFoldDB" id="A0A158HJT5"/>
<evidence type="ECO:0000256" key="2">
    <source>
        <dbReference type="ARBA" id="ARBA00023315"/>
    </source>
</evidence>
<dbReference type="Gene3D" id="3.40.47.10">
    <property type="match status" value="2"/>
</dbReference>
<dbReference type="EMBL" id="FCOC02000018">
    <property type="protein sequence ID" value="SAL44556.1"/>
    <property type="molecule type" value="Genomic_DNA"/>
</dbReference>
<reference evidence="5 6" key="1">
    <citation type="submission" date="2016-01" db="EMBL/GenBank/DDBJ databases">
        <authorList>
            <person name="Oliw E.H."/>
        </authorList>
    </citation>
    <scope>NUCLEOTIDE SEQUENCE [LARGE SCALE GENOMIC DNA]</scope>
    <source>
        <strain evidence="5">LMG 22029</strain>
    </source>
</reference>
<protein>
    <submittedName>
        <fullName evidence="5">3-oxoacyl-ACP synthase</fullName>
    </submittedName>
</protein>
<feature type="domain" description="Beta-ketoacyl-[acyl-carrier-protein] synthase III N-terminal" evidence="4">
    <location>
        <begin position="116"/>
        <end position="191"/>
    </location>
</feature>
<dbReference type="PANTHER" id="PTHR34069:SF2">
    <property type="entry name" value="BETA-KETOACYL-[ACYL-CARRIER-PROTEIN] SYNTHASE III"/>
    <property type="match status" value="1"/>
</dbReference>
<keyword evidence="1" id="KW-0808">Transferase</keyword>
<dbReference type="InterPro" id="IPR013747">
    <property type="entry name" value="ACP_syn_III_C"/>
</dbReference>
<keyword evidence="2" id="KW-0012">Acyltransferase</keyword>
<proteinExistence type="predicted"/>
<evidence type="ECO:0000259" key="4">
    <source>
        <dbReference type="Pfam" id="PF08545"/>
    </source>
</evidence>
<dbReference type="SUPFAM" id="SSF53901">
    <property type="entry name" value="Thiolase-like"/>
    <property type="match status" value="1"/>
</dbReference>
<sequence>MIPDLGIPHVAFHLPQRVDDVRDWGKRTRQRTATVQNLERAGMRYYRNANGQTAIGLAASAIQRLLLASGIAPREVDCIVYVHTLQGSVAPPPQSLPGLLCEQFGFTNAEAFSFAQQHCASALGALRVIRAMFIARPHINRVLLVGADVMPLESERLMKAEGILGDGAFAAFIERDATINRLLAIATHASGQGWRGVLANDEQRLATRYFLAARGLIRQTVQQAHCTLNDIQRILPHHLDLPTWHRLVASLQLPHERLFTKNFARIGHVTVSDAFVNLADCDELIPGRPFLLFARGVGGFSAAALLVR</sequence>
<dbReference type="GO" id="GO:0006633">
    <property type="term" value="P:fatty acid biosynthetic process"/>
    <property type="evidence" value="ECO:0007669"/>
    <property type="project" value="InterPro"/>
</dbReference>
<feature type="domain" description="Beta-ketoacyl-[acyl-carrier-protein] synthase III C-terminal" evidence="3">
    <location>
        <begin position="222"/>
        <end position="306"/>
    </location>
</feature>
<accession>A0A158HJT5</accession>
<dbReference type="GO" id="GO:0044550">
    <property type="term" value="P:secondary metabolite biosynthetic process"/>
    <property type="evidence" value="ECO:0007669"/>
    <property type="project" value="TreeGrafter"/>
</dbReference>
<dbReference type="RefSeq" id="WP_060857807.1">
    <property type="nucleotide sequence ID" value="NZ_FCOC02000018.1"/>
</dbReference>
<dbReference type="Proteomes" id="UP000054893">
    <property type="component" value="Unassembled WGS sequence"/>
</dbReference>
<evidence type="ECO:0000313" key="6">
    <source>
        <dbReference type="Proteomes" id="UP000054893"/>
    </source>
</evidence>
<gene>
    <name evidence="5" type="ORF">AWB64_04727</name>
</gene>
<dbReference type="InterPro" id="IPR013751">
    <property type="entry name" value="ACP_syn_III_N"/>
</dbReference>
<organism evidence="5 6">
    <name type="scientific">Caballeronia sordidicola</name>
    <name type="common">Burkholderia sordidicola</name>
    <dbReference type="NCBI Taxonomy" id="196367"/>
    <lineage>
        <taxon>Bacteria</taxon>
        <taxon>Pseudomonadati</taxon>
        <taxon>Pseudomonadota</taxon>
        <taxon>Betaproteobacteria</taxon>
        <taxon>Burkholderiales</taxon>
        <taxon>Burkholderiaceae</taxon>
        <taxon>Caballeronia</taxon>
    </lineage>
</organism>
<dbReference type="Pfam" id="PF08545">
    <property type="entry name" value="ACP_syn_III"/>
    <property type="match status" value="1"/>
</dbReference>